<keyword evidence="1" id="KW-0472">Membrane</keyword>
<comment type="caution">
    <text evidence="3">The sequence shown here is derived from an EMBL/GenBank/DDBJ whole genome shotgun (WGS) entry which is preliminary data.</text>
</comment>
<dbReference type="AlphaFoldDB" id="A0A1G1XJP8"/>
<feature type="chain" id="PRO_5009581324" description="Cohesin domain-containing protein" evidence="2">
    <location>
        <begin position="27"/>
        <end position="572"/>
    </location>
</feature>
<dbReference type="InterPro" id="IPR008965">
    <property type="entry name" value="CBM2/CBM3_carb-bd_dom_sf"/>
</dbReference>
<name>A0A1G1XJP8_9BACT</name>
<evidence type="ECO:0000256" key="2">
    <source>
        <dbReference type="SAM" id="SignalP"/>
    </source>
</evidence>
<keyword evidence="1" id="KW-1133">Transmembrane helix</keyword>
<feature type="transmembrane region" description="Helical" evidence="1">
    <location>
        <begin position="467"/>
        <end position="490"/>
    </location>
</feature>
<dbReference type="SUPFAM" id="SSF49384">
    <property type="entry name" value="Carbohydrate-binding domain"/>
    <property type="match status" value="1"/>
</dbReference>
<organism evidence="3 4">
    <name type="scientific">Candidatus Brennerbacteria bacterium RIFOXYD1_FULL_41_16</name>
    <dbReference type="NCBI Taxonomy" id="1797529"/>
    <lineage>
        <taxon>Bacteria</taxon>
        <taxon>Candidatus Brenneribacteriota</taxon>
    </lineage>
</organism>
<keyword evidence="2" id="KW-0732">Signal</keyword>
<proteinExistence type="predicted"/>
<dbReference type="STRING" id="1797529.A2570_02745"/>
<dbReference type="Proteomes" id="UP000178570">
    <property type="component" value="Unassembled WGS sequence"/>
</dbReference>
<dbReference type="GO" id="GO:0030246">
    <property type="term" value="F:carbohydrate binding"/>
    <property type="evidence" value="ECO:0007669"/>
    <property type="project" value="InterPro"/>
</dbReference>
<feature type="signal peptide" evidence="2">
    <location>
        <begin position="1"/>
        <end position="26"/>
    </location>
</feature>
<evidence type="ECO:0008006" key="5">
    <source>
        <dbReference type="Google" id="ProtNLM"/>
    </source>
</evidence>
<evidence type="ECO:0000256" key="1">
    <source>
        <dbReference type="SAM" id="Phobius"/>
    </source>
</evidence>
<accession>A0A1G1XJP8</accession>
<dbReference type="EMBL" id="MHHY01000009">
    <property type="protein sequence ID" value="OGY40181.1"/>
    <property type="molecule type" value="Genomic_DNA"/>
</dbReference>
<evidence type="ECO:0000313" key="3">
    <source>
        <dbReference type="EMBL" id="OGY40181.1"/>
    </source>
</evidence>
<gene>
    <name evidence="3" type="ORF">A2570_02745</name>
</gene>
<reference evidence="3 4" key="1">
    <citation type="journal article" date="2016" name="Nat. Commun.">
        <title>Thousands of microbial genomes shed light on interconnected biogeochemical processes in an aquifer system.</title>
        <authorList>
            <person name="Anantharaman K."/>
            <person name="Brown C.T."/>
            <person name="Hug L.A."/>
            <person name="Sharon I."/>
            <person name="Castelle C.J."/>
            <person name="Probst A.J."/>
            <person name="Thomas B.C."/>
            <person name="Singh A."/>
            <person name="Wilkins M.J."/>
            <person name="Karaoz U."/>
            <person name="Brodie E.L."/>
            <person name="Williams K.H."/>
            <person name="Hubbard S.S."/>
            <person name="Banfield J.F."/>
        </authorList>
    </citation>
    <scope>NUCLEOTIDE SEQUENCE [LARGE SCALE GENOMIC DNA]</scope>
</reference>
<protein>
    <recommendedName>
        <fullName evidence="5">Cohesin domain-containing protein</fullName>
    </recommendedName>
</protein>
<dbReference type="CDD" id="cd08547">
    <property type="entry name" value="Type_II_cohesin"/>
    <property type="match status" value="1"/>
</dbReference>
<evidence type="ECO:0000313" key="4">
    <source>
        <dbReference type="Proteomes" id="UP000178570"/>
    </source>
</evidence>
<dbReference type="Gene3D" id="2.60.40.680">
    <property type="match status" value="1"/>
</dbReference>
<sequence>MKTIRLLKFFVLFSLLYFLGPGLAAAASLYSSPAVGNISLGQTITIGIYVSSPHQAMNAISGSLNFPADKLEVLSVSKSGSIVNLWVQEPSFSNSSGMLNFEGIVLNPGFTGSGGKVISIQFRAKNIGTSLISFSSASILANDGNGTNILSGLTGSSLSVQQQGNTVPGTDPIGVDPLTPQSPIIISQTHPDQEKWYSLSDVNFSWQSEPGVTGVRTLFDKLARSQPTIINDSLTSVKSVKGITDGIWFFHLQLKNKYGWGGASHFRVQIDKTEPEPFSINFLGDKNSVKSQPKIKFETEDKLSGIDYYLVKINDPVAVKVYPEEVGGREYSLSVNEPGRGLVIIEAYDKAGNSRIETEDFFVESLEPPVFEEYPKELTAGKILVVKGKSYPDSEVIFKVLKDDKEMPVRSIHAGPDGSFVFVYEDKVAAGVYKVSARTVADDSGQSFFNEPILIPVSQGFLQLSGFTFLSAIGFMALVVAISFLVFHIWQHIKRRSYLTKEISEAKTVLLEEFKKLKREAQKQVDLLENLRQWRELSFEEAALLEDLGKEIETLSSAENLIKKEIEDINQV</sequence>
<keyword evidence="1" id="KW-0812">Transmembrane</keyword>